<dbReference type="AlphaFoldDB" id="A0A560F5F5"/>
<protein>
    <submittedName>
        <fullName evidence="5">Diguanylate cyclase/phosphodiesterase</fullName>
    </submittedName>
</protein>
<dbReference type="PANTHER" id="PTHR33121">
    <property type="entry name" value="CYCLIC DI-GMP PHOSPHODIESTERASE PDEF"/>
    <property type="match status" value="1"/>
</dbReference>
<dbReference type="SUPFAM" id="SSF55073">
    <property type="entry name" value="Nucleotide cyclase"/>
    <property type="match status" value="1"/>
</dbReference>
<dbReference type="InterPro" id="IPR000160">
    <property type="entry name" value="GGDEF_dom"/>
</dbReference>
<dbReference type="PROSITE" id="PS50883">
    <property type="entry name" value="EAL"/>
    <property type="match status" value="1"/>
</dbReference>
<dbReference type="NCBIfam" id="TIGR00254">
    <property type="entry name" value="GGDEF"/>
    <property type="match status" value="1"/>
</dbReference>
<comment type="caution">
    <text evidence="5">The sequence shown here is derived from an EMBL/GenBank/DDBJ whole genome shotgun (WGS) entry which is preliminary data.</text>
</comment>
<proteinExistence type="predicted"/>
<dbReference type="InterPro" id="IPR029787">
    <property type="entry name" value="Nucleotide_cyclase"/>
</dbReference>
<evidence type="ECO:0000313" key="6">
    <source>
        <dbReference type="Proteomes" id="UP000319859"/>
    </source>
</evidence>
<gene>
    <name evidence="5" type="ORF">FBZ89_1128</name>
</gene>
<dbReference type="GO" id="GO:0016020">
    <property type="term" value="C:membrane"/>
    <property type="evidence" value="ECO:0007669"/>
    <property type="project" value="InterPro"/>
</dbReference>
<dbReference type="GO" id="GO:0071111">
    <property type="term" value="F:cyclic-guanylate-specific phosphodiesterase activity"/>
    <property type="evidence" value="ECO:0007669"/>
    <property type="project" value="InterPro"/>
</dbReference>
<feature type="domain" description="GGDEF" evidence="4">
    <location>
        <begin position="385"/>
        <end position="536"/>
    </location>
</feature>
<dbReference type="SMART" id="SM00304">
    <property type="entry name" value="HAMP"/>
    <property type="match status" value="1"/>
</dbReference>
<dbReference type="InterPro" id="IPR035919">
    <property type="entry name" value="EAL_sf"/>
</dbReference>
<dbReference type="GO" id="GO:0007165">
    <property type="term" value="P:signal transduction"/>
    <property type="evidence" value="ECO:0007669"/>
    <property type="project" value="InterPro"/>
</dbReference>
<dbReference type="EMBL" id="VITN01000012">
    <property type="protein sequence ID" value="TWB16851.1"/>
    <property type="molecule type" value="Genomic_DNA"/>
</dbReference>
<feature type="domain" description="EAL" evidence="2">
    <location>
        <begin position="545"/>
        <end position="798"/>
    </location>
</feature>
<dbReference type="Pfam" id="PF00563">
    <property type="entry name" value="EAL"/>
    <property type="match status" value="1"/>
</dbReference>
<reference evidence="5 6" key="1">
    <citation type="submission" date="2019-06" db="EMBL/GenBank/DDBJ databases">
        <title>Genomic Encyclopedia of Type Strains, Phase IV (KMG-V): Genome sequencing to study the core and pangenomes of soil and plant-associated prokaryotes.</title>
        <authorList>
            <person name="Whitman W."/>
        </authorList>
    </citation>
    <scope>NUCLEOTIDE SEQUENCE [LARGE SCALE GENOMIC DNA]</scope>
    <source>
        <strain evidence="5 6">BR 11880</strain>
    </source>
</reference>
<evidence type="ECO:0000259" key="4">
    <source>
        <dbReference type="PROSITE" id="PS50887"/>
    </source>
</evidence>
<dbReference type="Pfam" id="PF00672">
    <property type="entry name" value="HAMP"/>
    <property type="match status" value="1"/>
</dbReference>
<dbReference type="CDD" id="cd01948">
    <property type="entry name" value="EAL"/>
    <property type="match status" value="1"/>
</dbReference>
<evidence type="ECO:0000259" key="2">
    <source>
        <dbReference type="PROSITE" id="PS50883"/>
    </source>
</evidence>
<organism evidence="5 6">
    <name type="scientific">Nitrospirillum amazonense</name>
    <dbReference type="NCBI Taxonomy" id="28077"/>
    <lineage>
        <taxon>Bacteria</taxon>
        <taxon>Pseudomonadati</taxon>
        <taxon>Pseudomonadota</taxon>
        <taxon>Alphaproteobacteria</taxon>
        <taxon>Rhodospirillales</taxon>
        <taxon>Azospirillaceae</taxon>
        <taxon>Nitrospirillum</taxon>
    </lineage>
</organism>
<feature type="transmembrane region" description="Helical" evidence="1">
    <location>
        <begin position="12"/>
        <end position="32"/>
    </location>
</feature>
<name>A0A560F5F5_9PROT</name>
<dbReference type="Pfam" id="PF00990">
    <property type="entry name" value="GGDEF"/>
    <property type="match status" value="1"/>
</dbReference>
<evidence type="ECO:0000259" key="3">
    <source>
        <dbReference type="PROSITE" id="PS50885"/>
    </source>
</evidence>
<dbReference type="CDD" id="cd06225">
    <property type="entry name" value="HAMP"/>
    <property type="match status" value="1"/>
</dbReference>
<evidence type="ECO:0000313" key="5">
    <source>
        <dbReference type="EMBL" id="TWB16851.1"/>
    </source>
</evidence>
<dbReference type="SUPFAM" id="SSF158472">
    <property type="entry name" value="HAMP domain-like"/>
    <property type="match status" value="1"/>
</dbReference>
<dbReference type="Gene3D" id="3.20.20.450">
    <property type="entry name" value="EAL domain"/>
    <property type="match status" value="1"/>
</dbReference>
<keyword evidence="1" id="KW-1133">Transmembrane helix</keyword>
<dbReference type="InterPro" id="IPR003660">
    <property type="entry name" value="HAMP_dom"/>
</dbReference>
<feature type="transmembrane region" description="Helical" evidence="1">
    <location>
        <begin position="277"/>
        <end position="300"/>
    </location>
</feature>
<dbReference type="Proteomes" id="UP000319859">
    <property type="component" value="Unassembled WGS sequence"/>
</dbReference>
<keyword evidence="1" id="KW-0812">Transmembrane</keyword>
<dbReference type="PANTHER" id="PTHR33121:SF71">
    <property type="entry name" value="OXYGEN SENSOR PROTEIN DOSP"/>
    <property type="match status" value="1"/>
</dbReference>
<sequence>MALGFRNRLVLFLVASLAVVQLGTMVILYGVARSALIDTGKQQLVTSAQSFSRHLDTLAGHLAEDAKIMSLDYALRQSIAAHDSGTAISALRNFGRRVGASRMLLIDLDGTIAADTARPRELTGLGRFAFPDLLPLAGESGRAAASGVVDGVPYRLVVVPVLLPDPIAWICILVRVDDRFAEELRALSPLRKDIALAGQTAPDAPWSVVASAGDPMDPLAGIAAPGQLAAAEPQLLTKHGAEYLVLTTPIPTAPGSLPMMAVLQYPLDEALAPYRKIMLYMGALMAGGLVAALIGIGLIARGVTRPVTALAAVARRIADGDYTPLPPVRTSDEIGQLTTALDDMAQAIADREEHIRHQSLHDAVTGLPNRLNLEEQVDQAIDQGHGVALLLLGLDRLREVTNTLGHDLADRVARDAGDRLARALAANGAGDAVIARVSEHGFAILLVDRAAAAAQALAPALVAAFDAPYTEAPYGEAPYGEAEVTVDLAAGVGIAVYPDPTPGAPPSDTASILLRHADVAMLNARAAEPYVRLYDHAADPHRPERLSLMGDLKIAIEQDALELAYQPKLEPQTGRVVGAEALVRWTHPRRGFVPPDSFIPLAEETGAIRHLTRWGLRRALRQSATWAAAGHDLRMSVNLSVRDLGDASLPDRIDALLAETGLKPDRLMLEITESAIMGEPEAAIAMLRRLADRGVELSIDDFGVGQSSFAYLRRLPVREIKIDRSFVKALDETVEDQAIVRSIIELGHNLGYKVTAEGVENAGSLALLAEMGCDLAQGYYIARPLMPGAFNDFLASHAAGEIPWQATLREAHA</sequence>
<dbReference type="PROSITE" id="PS50885">
    <property type="entry name" value="HAMP"/>
    <property type="match status" value="1"/>
</dbReference>
<dbReference type="InterPro" id="IPR001633">
    <property type="entry name" value="EAL_dom"/>
</dbReference>
<dbReference type="InterPro" id="IPR043128">
    <property type="entry name" value="Rev_trsase/Diguanyl_cyclase"/>
</dbReference>
<dbReference type="InterPro" id="IPR050706">
    <property type="entry name" value="Cyclic-di-GMP_PDE-like"/>
</dbReference>
<dbReference type="PROSITE" id="PS50887">
    <property type="entry name" value="GGDEF"/>
    <property type="match status" value="1"/>
</dbReference>
<feature type="domain" description="HAMP" evidence="3">
    <location>
        <begin position="301"/>
        <end position="353"/>
    </location>
</feature>
<keyword evidence="1" id="KW-0472">Membrane</keyword>
<dbReference type="SMART" id="SM00267">
    <property type="entry name" value="GGDEF"/>
    <property type="match status" value="1"/>
</dbReference>
<dbReference type="SUPFAM" id="SSF141868">
    <property type="entry name" value="EAL domain-like"/>
    <property type="match status" value="1"/>
</dbReference>
<dbReference type="Gene3D" id="3.30.70.270">
    <property type="match status" value="1"/>
</dbReference>
<accession>A0A560F5F5</accession>
<dbReference type="Gene3D" id="6.10.340.10">
    <property type="match status" value="1"/>
</dbReference>
<dbReference type="SMART" id="SM00052">
    <property type="entry name" value="EAL"/>
    <property type="match status" value="1"/>
</dbReference>
<evidence type="ECO:0000256" key="1">
    <source>
        <dbReference type="SAM" id="Phobius"/>
    </source>
</evidence>